<feature type="domain" description="Tc1-like transposase DDE" evidence="1">
    <location>
        <begin position="147"/>
        <end position="248"/>
    </location>
</feature>
<keyword evidence="3" id="KW-1185">Reference proteome</keyword>
<comment type="caution">
    <text evidence="2">The sequence shown here is derived from an EMBL/GenBank/DDBJ whole genome shotgun (WGS) entry which is preliminary data.</text>
</comment>
<dbReference type="STRING" id="39966.A0A369JZX4"/>
<evidence type="ECO:0000313" key="2">
    <source>
        <dbReference type="EMBL" id="RDB26780.1"/>
    </source>
</evidence>
<dbReference type="Pfam" id="PF13358">
    <property type="entry name" value="DDE_3"/>
    <property type="match status" value="1"/>
</dbReference>
<dbReference type="InterPro" id="IPR047655">
    <property type="entry name" value="Transpos_IS630-like"/>
</dbReference>
<dbReference type="Proteomes" id="UP000076154">
    <property type="component" value="Unassembled WGS sequence"/>
</dbReference>
<dbReference type="OrthoDB" id="3264182at2759"/>
<reference evidence="2" key="1">
    <citation type="submission" date="2018-04" db="EMBL/GenBank/DDBJ databases">
        <title>Whole genome sequencing of Hypsizygus marmoreus.</title>
        <authorList>
            <person name="Choi I.-G."/>
            <person name="Min B."/>
            <person name="Kim J.-G."/>
            <person name="Kim S."/>
            <person name="Oh Y.-L."/>
            <person name="Kong W.-S."/>
            <person name="Park H."/>
            <person name="Jeong J."/>
            <person name="Song E.-S."/>
        </authorList>
    </citation>
    <scope>NUCLEOTIDE SEQUENCE [LARGE SCALE GENOMIC DNA]</scope>
    <source>
        <strain evidence="2">51987-8</strain>
    </source>
</reference>
<accession>A0A369JZX4</accession>
<dbReference type="EMBL" id="LUEZ02000023">
    <property type="protein sequence ID" value="RDB26780.1"/>
    <property type="molecule type" value="Genomic_DNA"/>
</dbReference>
<name>A0A369JZX4_HYPMA</name>
<dbReference type="GO" id="GO:0003676">
    <property type="term" value="F:nucleic acid binding"/>
    <property type="evidence" value="ECO:0007669"/>
    <property type="project" value="InterPro"/>
</dbReference>
<organism evidence="2 3">
    <name type="scientific">Hypsizygus marmoreus</name>
    <name type="common">White beech mushroom</name>
    <name type="synonym">Agaricus marmoreus</name>
    <dbReference type="NCBI Taxonomy" id="39966"/>
    <lineage>
        <taxon>Eukaryota</taxon>
        <taxon>Fungi</taxon>
        <taxon>Dikarya</taxon>
        <taxon>Basidiomycota</taxon>
        <taxon>Agaricomycotina</taxon>
        <taxon>Agaricomycetes</taxon>
        <taxon>Agaricomycetidae</taxon>
        <taxon>Agaricales</taxon>
        <taxon>Tricholomatineae</taxon>
        <taxon>Lyophyllaceae</taxon>
        <taxon>Hypsizygus</taxon>
    </lineage>
</organism>
<sequence>MPLRVVQRIRKVWGEIGEVCQDRTHLGRAPIMSSNAVDLMLGLIEHSPDIYLDEIQEQLLEQHGLDISLATIWRTLKHLGIGSKKLSKAAAECCDEARHKFALEIGNEPPERIVTRDKSAVNILTTFRANGWAYTSVHSCKCCNFVHGVRYSLLPAITMHGIIYSHIKMGGYNGDEFLEWLQGHLQVMNPYPAVNSVLVLDNCRIHHVEGVEEMCEERRVKLVYLPPYSPDLNLIEECFSFVKAYIHRHGQEFWDIVENGDAADPYLFLYAALDAVTPEASHGWFHNSGYI</sequence>
<protein>
    <recommendedName>
        <fullName evidence="1">Tc1-like transposase DDE domain-containing protein</fullName>
    </recommendedName>
</protein>
<dbReference type="InterPro" id="IPR009057">
    <property type="entry name" value="Homeodomain-like_sf"/>
</dbReference>
<proteinExistence type="predicted"/>
<gene>
    <name evidence="2" type="ORF">Hypma_005272</name>
</gene>
<evidence type="ECO:0000313" key="3">
    <source>
        <dbReference type="Proteomes" id="UP000076154"/>
    </source>
</evidence>
<dbReference type="InterPro" id="IPR038717">
    <property type="entry name" value="Tc1-like_DDE_dom"/>
</dbReference>
<dbReference type="InParanoid" id="A0A369JZX4"/>
<dbReference type="PANTHER" id="PTHR46564:SF1">
    <property type="entry name" value="TRANSPOSASE"/>
    <property type="match status" value="1"/>
</dbReference>
<dbReference type="SUPFAM" id="SSF46689">
    <property type="entry name" value="Homeodomain-like"/>
    <property type="match status" value="1"/>
</dbReference>
<dbReference type="PANTHER" id="PTHR46564">
    <property type="entry name" value="TRANSPOSASE"/>
    <property type="match status" value="1"/>
</dbReference>
<evidence type="ECO:0000259" key="1">
    <source>
        <dbReference type="Pfam" id="PF13358"/>
    </source>
</evidence>
<dbReference type="InterPro" id="IPR036397">
    <property type="entry name" value="RNaseH_sf"/>
</dbReference>
<dbReference type="NCBIfam" id="NF033545">
    <property type="entry name" value="transpos_IS630"/>
    <property type="match status" value="1"/>
</dbReference>
<dbReference type="Gene3D" id="3.30.420.10">
    <property type="entry name" value="Ribonuclease H-like superfamily/Ribonuclease H"/>
    <property type="match status" value="1"/>
</dbReference>
<dbReference type="AlphaFoldDB" id="A0A369JZX4"/>